<dbReference type="Pfam" id="PF01077">
    <property type="entry name" value="NIR_SIR"/>
    <property type="match status" value="2"/>
</dbReference>
<evidence type="ECO:0000313" key="16">
    <source>
        <dbReference type="EMBL" id="GMI32593.1"/>
    </source>
</evidence>
<evidence type="ECO:0000259" key="14">
    <source>
        <dbReference type="Pfam" id="PF01077"/>
    </source>
</evidence>
<dbReference type="InterPro" id="IPR051329">
    <property type="entry name" value="NIR_SIR_4Fe-4S"/>
</dbReference>
<feature type="domain" description="Nitrite/Sulfite reductase ferredoxin-like" evidence="15">
    <location>
        <begin position="395"/>
        <end position="459"/>
    </location>
</feature>
<reference evidence="17" key="1">
    <citation type="journal article" date="2023" name="Commun. Biol.">
        <title>Genome analysis of Parmales, the sister group of diatoms, reveals the evolutionary specialization of diatoms from phago-mixotrophs to photoautotrophs.</title>
        <authorList>
            <person name="Ban H."/>
            <person name="Sato S."/>
            <person name="Yoshikawa S."/>
            <person name="Yamada K."/>
            <person name="Nakamura Y."/>
            <person name="Ichinomiya M."/>
            <person name="Sato N."/>
            <person name="Blanc-Mathieu R."/>
            <person name="Endo H."/>
            <person name="Kuwata A."/>
            <person name="Ogata H."/>
        </authorList>
    </citation>
    <scope>NUCLEOTIDE SEQUENCE [LARGE SCALE GENOMIC DNA]</scope>
</reference>
<evidence type="ECO:0000256" key="10">
    <source>
        <dbReference type="ARBA" id="ARBA00038893"/>
    </source>
</evidence>
<evidence type="ECO:0000256" key="13">
    <source>
        <dbReference type="SAM" id="SignalP"/>
    </source>
</evidence>
<dbReference type="EC" id="1.7.7.1" evidence="10"/>
<dbReference type="Pfam" id="PF03460">
    <property type="entry name" value="NIR_SIR_ferr"/>
    <property type="match status" value="2"/>
</dbReference>
<feature type="chain" id="PRO_5040974655" description="Ferredoxin--nitrite reductase, chloroplastic" evidence="13">
    <location>
        <begin position="29"/>
        <end position="621"/>
    </location>
</feature>
<dbReference type="Proteomes" id="UP001165065">
    <property type="component" value="Unassembled WGS sequence"/>
</dbReference>
<evidence type="ECO:0000256" key="4">
    <source>
        <dbReference type="ARBA" id="ARBA00022485"/>
    </source>
</evidence>
<dbReference type="InterPro" id="IPR036136">
    <property type="entry name" value="Nit/Sulf_reduc_fer-like_dom_sf"/>
</dbReference>
<feature type="domain" description="Nitrite/sulphite reductase 4Fe-4S" evidence="14">
    <location>
        <begin position="478"/>
        <end position="603"/>
    </location>
</feature>
<accession>A0A9W7L4X2</accession>
<evidence type="ECO:0000256" key="8">
    <source>
        <dbReference type="ARBA" id="ARBA00023004"/>
    </source>
</evidence>
<protein>
    <recommendedName>
        <fullName evidence="11">Ferredoxin--nitrite reductase, chloroplastic</fullName>
        <ecNumber evidence="10">1.7.7.1</ecNumber>
    </recommendedName>
</protein>
<evidence type="ECO:0000256" key="9">
    <source>
        <dbReference type="ARBA" id="ARBA00023014"/>
    </source>
</evidence>
<sequence>MHRQDGTSTMMFYSFYSLLLVSLPIVSAFPAALFTQKTYTTSRPLYSTKSRPAVPSGSSFLPESTLSRIIDNAPNPTEKAKLARDPTNAWTDIYDFADKIRNGELTWEELDGADVDIRLKWVGMLHRRKKNPGTFMMRLKVPNGIVNSSQMRFFADCVSKYPEDVGVIDITTRQNIQMRGVTIETAPDIIDGLHARNLTSFQSALDNVRNVVGSPLAGLDPLELVDTRPLCNALNDLVSMDPLTGLRGNPKWGNLGRKFNIAISGSRDDFAHTHINDIGMQAVKNEGTGEAGFNVVLGGYMSIKRVAESVKTDIWVRGDIESVHGLCDCILEVFRDEGERKDRQKARLMWLVEKYGVEEFGRKIKDMMKERGLETDGWQGQPDDKFERRGLLGVHKQKQEGLNRVGVLVPVGRLSRHEAREIADVADKYSGGEVRLTVEQNVILPNVKDQDVTDLLAEPMFGNDKRLKVKSGNIEGGVVSCTGSQFCGLAMIETKQTAERYALILEGLVACDNTVRIHWTGCPNSCGQVQAADIGLMGCPARKVDPDTGKSMAVPGVNIFVGGTIGENGALQMEPDKKGVLVEEETLIPELVEIIVERFGGRRIGKGGMATSKEWLGLTTK</sequence>
<gene>
    <name evidence="16" type="ORF">TrCOL_g876</name>
</gene>
<dbReference type="InterPro" id="IPR045854">
    <property type="entry name" value="NO2/SO3_Rdtase_4Fe4S_sf"/>
</dbReference>
<keyword evidence="17" id="KW-1185">Reference proteome</keyword>
<evidence type="ECO:0000256" key="7">
    <source>
        <dbReference type="ARBA" id="ARBA00023002"/>
    </source>
</evidence>
<comment type="catalytic activity">
    <reaction evidence="12">
        <text>6 oxidized [2Fe-2S]-[ferredoxin] + NH4(+) + 2 H2O = nitrite + 6 reduced [2Fe-2S]-[ferredoxin] + 8 H(+)</text>
        <dbReference type="Rhea" id="RHEA:18041"/>
        <dbReference type="Rhea" id="RHEA-COMP:10000"/>
        <dbReference type="Rhea" id="RHEA-COMP:10001"/>
        <dbReference type="ChEBI" id="CHEBI:15377"/>
        <dbReference type="ChEBI" id="CHEBI:15378"/>
        <dbReference type="ChEBI" id="CHEBI:16301"/>
        <dbReference type="ChEBI" id="CHEBI:28938"/>
        <dbReference type="ChEBI" id="CHEBI:33737"/>
        <dbReference type="ChEBI" id="CHEBI:33738"/>
        <dbReference type="EC" id="1.7.7.1"/>
    </reaction>
</comment>
<evidence type="ECO:0000256" key="11">
    <source>
        <dbReference type="ARBA" id="ARBA00040459"/>
    </source>
</evidence>
<dbReference type="PRINTS" id="PR00397">
    <property type="entry name" value="SIROHAEM"/>
</dbReference>
<dbReference type="Gene3D" id="3.90.480.20">
    <property type="match status" value="1"/>
</dbReference>
<comment type="caution">
    <text evidence="16">The sequence shown here is derived from an EMBL/GenBank/DDBJ whole genome shotgun (WGS) entry which is preliminary data.</text>
</comment>
<dbReference type="EMBL" id="BRYA01000020">
    <property type="protein sequence ID" value="GMI32593.1"/>
    <property type="molecule type" value="Genomic_DNA"/>
</dbReference>
<proteinExistence type="inferred from homology"/>
<dbReference type="Gene3D" id="3.30.413.10">
    <property type="entry name" value="Sulfite Reductase Hemoprotein, domain 1"/>
    <property type="match status" value="2"/>
</dbReference>
<keyword evidence="5" id="KW-0349">Heme</keyword>
<comment type="cofactor">
    <cofactor evidence="1">
        <name>siroheme</name>
        <dbReference type="ChEBI" id="CHEBI:60052"/>
    </cofactor>
</comment>
<evidence type="ECO:0000256" key="5">
    <source>
        <dbReference type="ARBA" id="ARBA00022617"/>
    </source>
</evidence>
<evidence type="ECO:0000256" key="3">
    <source>
        <dbReference type="ARBA" id="ARBA00010429"/>
    </source>
</evidence>
<keyword evidence="9" id="KW-0411">Iron-sulfur</keyword>
<dbReference type="InterPro" id="IPR006066">
    <property type="entry name" value="NO2/SO3_Rdtase_FeS/sirohaem_BS"/>
</dbReference>
<keyword evidence="6" id="KW-0479">Metal-binding</keyword>
<dbReference type="InterPro" id="IPR005117">
    <property type="entry name" value="NiRdtase/SiRdtase_haem-b_fer"/>
</dbReference>
<dbReference type="AlphaFoldDB" id="A0A9W7L4X2"/>
<evidence type="ECO:0000256" key="6">
    <source>
        <dbReference type="ARBA" id="ARBA00022723"/>
    </source>
</evidence>
<dbReference type="PANTHER" id="PTHR32439">
    <property type="entry name" value="FERREDOXIN--NITRITE REDUCTASE, CHLOROPLASTIC"/>
    <property type="match status" value="1"/>
</dbReference>
<evidence type="ECO:0000256" key="12">
    <source>
        <dbReference type="ARBA" id="ARBA00048538"/>
    </source>
</evidence>
<dbReference type="GO" id="GO:0048307">
    <property type="term" value="F:ferredoxin-nitrite reductase activity"/>
    <property type="evidence" value="ECO:0007669"/>
    <property type="project" value="UniProtKB-EC"/>
</dbReference>
<dbReference type="GO" id="GO:0051539">
    <property type="term" value="F:4 iron, 4 sulfur cluster binding"/>
    <property type="evidence" value="ECO:0007669"/>
    <property type="project" value="UniProtKB-KW"/>
</dbReference>
<comment type="similarity">
    <text evidence="3">Belongs to the nitrite and sulfite reductase 4Fe-4S domain family.</text>
</comment>
<feature type="domain" description="Nitrite/sulphite reductase 4Fe-4S" evidence="14">
    <location>
        <begin position="206"/>
        <end position="369"/>
    </location>
</feature>
<evidence type="ECO:0000256" key="1">
    <source>
        <dbReference type="ARBA" id="ARBA00001929"/>
    </source>
</evidence>
<dbReference type="PROSITE" id="PS00365">
    <property type="entry name" value="NIR_SIR"/>
    <property type="match status" value="1"/>
</dbReference>
<feature type="signal peptide" evidence="13">
    <location>
        <begin position="1"/>
        <end position="28"/>
    </location>
</feature>
<dbReference type="GO" id="GO:0020037">
    <property type="term" value="F:heme binding"/>
    <property type="evidence" value="ECO:0007669"/>
    <property type="project" value="InterPro"/>
</dbReference>
<keyword evidence="7" id="KW-0560">Oxidoreductase</keyword>
<dbReference type="InterPro" id="IPR006067">
    <property type="entry name" value="NO2/SO3_Rdtase_4Fe4S_dom"/>
</dbReference>
<evidence type="ECO:0000259" key="15">
    <source>
        <dbReference type="Pfam" id="PF03460"/>
    </source>
</evidence>
<feature type="domain" description="Nitrite/Sulfite reductase ferredoxin-like" evidence="15">
    <location>
        <begin position="128"/>
        <end position="195"/>
    </location>
</feature>
<evidence type="ECO:0000256" key="2">
    <source>
        <dbReference type="ARBA" id="ARBA00005096"/>
    </source>
</evidence>
<keyword evidence="13" id="KW-0732">Signal</keyword>
<name>A0A9W7L4X2_9STRA</name>
<dbReference type="SUPFAM" id="SSF55124">
    <property type="entry name" value="Nitrite/Sulfite reductase N-terminal domain-like"/>
    <property type="match status" value="2"/>
</dbReference>
<dbReference type="PANTHER" id="PTHR32439:SF0">
    <property type="entry name" value="FERREDOXIN--NITRITE REDUCTASE, CHLOROPLASTIC"/>
    <property type="match status" value="1"/>
</dbReference>
<dbReference type="GO" id="GO:0046872">
    <property type="term" value="F:metal ion binding"/>
    <property type="evidence" value="ECO:0007669"/>
    <property type="project" value="UniProtKB-KW"/>
</dbReference>
<keyword evidence="4" id="KW-0004">4Fe-4S</keyword>
<evidence type="ECO:0000313" key="17">
    <source>
        <dbReference type="Proteomes" id="UP001165065"/>
    </source>
</evidence>
<dbReference type="OrthoDB" id="432685at2759"/>
<keyword evidence="8" id="KW-0408">Iron</keyword>
<organism evidence="16 17">
    <name type="scientific">Triparma columacea</name>
    <dbReference type="NCBI Taxonomy" id="722753"/>
    <lineage>
        <taxon>Eukaryota</taxon>
        <taxon>Sar</taxon>
        <taxon>Stramenopiles</taxon>
        <taxon>Ochrophyta</taxon>
        <taxon>Bolidophyceae</taxon>
        <taxon>Parmales</taxon>
        <taxon>Triparmaceae</taxon>
        <taxon>Triparma</taxon>
    </lineage>
</organism>
<comment type="pathway">
    <text evidence="2">Nitrogen metabolism; nitrate reduction (assimilation).</text>
</comment>
<dbReference type="SUPFAM" id="SSF56014">
    <property type="entry name" value="Nitrite and sulphite reductase 4Fe-4S domain-like"/>
    <property type="match status" value="2"/>
</dbReference>